<dbReference type="FunFam" id="3.30.160.60:FF:000018">
    <property type="entry name" value="Krueppel-like factor 15"/>
    <property type="match status" value="1"/>
</dbReference>
<feature type="domain" description="C2H2-type" evidence="9">
    <location>
        <begin position="302"/>
        <end position="324"/>
    </location>
</feature>
<dbReference type="GO" id="GO:0005634">
    <property type="term" value="C:nucleus"/>
    <property type="evidence" value="ECO:0007669"/>
    <property type="project" value="UniProtKB-SubCell"/>
</dbReference>
<dbReference type="PANTHER" id="PTHR23235:SF120">
    <property type="entry name" value="KRUPPEL-LIKE FACTOR 15"/>
    <property type="match status" value="1"/>
</dbReference>
<feature type="domain" description="C2H2-type" evidence="9">
    <location>
        <begin position="272"/>
        <end position="301"/>
    </location>
</feature>
<dbReference type="AlphaFoldDB" id="A0A484AXK7"/>
<feature type="region of interest" description="Disordered" evidence="8">
    <location>
        <begin position="340"/>
        <end position="360"/>
    </location>
</feature>
<dbReference type="PANTHER" id="PTHR23235">
    <property type="entry name" value="KRUEPPEL-LIKE TRANSCRIPTION FACTOR"/>
    <property type="match status" value="1"/>
</dbReference>
<dbReference type="PROSITE" id="PS00028">
    <property type="entry name" value="ZINC_FINGER_C2H2_1"/>
    <property type="match status" value="3"/>
</dbReference>
<dbReference type="InterPro" id="IPR036236">
    <property type="entry name" value="Znf_C2H2_sf"/>
</dbReference>
<accession>A0A484AXK7</accession>
<evidence type="ECO:0000313" key="11">
    <source>
        <dbReference type="Proteomes" id="UP000295192"/>
    </source>
</evidence>
<dbReference type="Pfam" id="PF00096">
    <property type="entry name" value="zf-C2H2"/>
    <property type="match status" value="2"/>
</dbReference>
<organism evidence="10 11">
    <name type="scientific">Drosophila navojoa</name>
    <name type="common">Fruit fly</name>
    <dbReference type="NCBI Taxonomy" id="7232"/>
    <lineage>
        <taxon>Eukaryota</taxon>
        <taxon>Metazoa</taxon>
        <taxon>Ecdysozoa</taxon>
        <taxon>Arthropoda</taxon>
        <taxon>Hexapoda</taxon>
        <taxon>Insecta</taxon>
        <taxon>Pterygota</taxon>
        <taxon>Neoptera</taxon>
        <taxon>Endopterygota</taxon>
        <taxon>Diptera</taxon>
        <taxon>Brachycera</taxon>
        <taxon>Muscomorpha</taxon>
        <taxon>Ephydroidea</taxon>
        <taxon>Drosophilidae</taxon>
        <taxon>Drosophila</taxon>
    </lineage>
</organism>
<dbReference type="InterPro" id="IPR013087">
    <property type="entry name" value="Znf_C2H2_type"/>
</dbReference>
<protein>
    <recommendedName>
        <fullName evidence="9">C2H2-type domain-containing protein</fullName>
    </recommendedName>
</protein>
<evidence type="ECO:0000256" key="7">
    <source>
        <dbReference type="PROSITE-ProRule" id="PRU00042"/>
    </source>
</evidence>
<evidence type="ECO:0000256" key="8">
    <source>
        <dbReference type="SAM" id="MobiDB-lite"/>
    </source>
</evidence>
<dbReference type="GO" id="GO:0008270">
    <property type="term" value="F:zinc ion binding"/>
    <property type="evidence" value="ECO:0007669"/>
    <property type="project" value="UniProtKB-KW"/>
</dbReference>
<dbReference type="SUPFAM" id="SSF57667">
    <property type="entry name" value="beta-beta-alpha zinc fingers"/>
    <property type="match status" value="2"/>
</dbReference>
<comment type="subcellular location">
    <subcellularLocation>
        <location evidence="1">Nucleus</location>
    </subcellularLocation>
</comment>
<feature type="domain" description="C2H2-type" evidence="9">
    <location>
        <begin position="242"/>
        <end position="271"/>
    </location>
</feature>
<dbReference type="PROSITE" id="PS50157">
    <property type="entry name" value="ZINC_FINGER_C2H2_2"/>
    <property type="match status" value="3"/>
</dbReference>
<keyword evidence="6" id="KW-0539">Nucleus</keyword>
<dbReference type="SMART" id="SM00355">
    <property type="entry name" value="ZnF_C2H2"/>
    <property type="match status" value="3"/>
</dbReference>
<dbReference type="GO" id="GO:0000978">
    <property type="term" value="F:RNA polymerase II cis-regulatory region sequence-specific DNA binding"/>
    <property type="evidence" value="ECO:0007669"/>
    <property type="project" value="TreeGrafter"/>
</dbReference>
<evidence type="ECO:0000313" key="10">
    <source>
        <dbReference type="EMBL" id="TDG40295.1"/>
    </source>
</evidence>
<keyword evidence="4 7" id="KW-0863">Zinc-finger</keyword>
<evidence type="ECO:0000256" key="5">
    <source>
        <dbReference type="ARBA" id="ARBA00022833"/>
    </source>
</evidence>
<dbReference type="STRING" id="7232.A0A484AXK7"/>
<dbReference type="FunFam" id="3.30.160.60:FF:002692">
    <property type="entry name" value="Kruppel-like factor 15"/>
    <property type="match status" value="1"/>
</dbReference>
<evidence type="ECO:0000259" key="9">
    <source>
        <dbReference type="PROSITE" id="PS50157"/>
    </source>
</evidence>
<keyword evidence="5" id="KW-0862">Zinc</keyword>
<evidence type="ECO:0000256" key="2">
    <source>
        <dbReference type="ARBA" id="ARBA00022723"/>
    </source>
</evidence>
<comment type="caution">
    <text evidence="10">The sequence shown here is derived from an EMBL/GenBank/DDBJ whole genome shotgun (WGS) entry which is preliminary data.</text>
</comment>
<reference evidence="10 11" key="1">
    <citation type="journal article" date="2019" name="J. Hered.">
        <title>An Improved Genome Assembly for Drosophila navojoa, the Basal Species in the mojavensis Cluster.</title>
        <authorList>
            <person name="Vanderlinde T."/>
            <person name="Dupim E.G."/>
            <person name="Nazario-Yepiz N.O."/>
            <person name="Carvalho A.B."/>
        </authorList>
    </citation>
    <scope>NUCLEOTIDE SEQUENCE [LARGE SCALE GENOMIC DNA]</scope>
    <source>
        <strain evidence="10">Navoj_Jal97</strain>
        <tissue evidence="10">Whole organism</tissue>
    </source>
</reference>
<evidence type="ECO:0000256" key="6">
    <source>
        <dbReference type="ARBA" id="ARBA00023242"/>
    </source>
</evidence>
<proteinExistence type="predicted"/>
<evidence type="ECO:0000256" key="4">
    <source>
        <dbReference type="ARBA" id="ARBA00022771"/>
    </source>
</evidence>
<dbReference type="OMA" id="PLCTDNC"/>
<name>A0A484AXK7_DRONA</name>
<keyword evidence="11" id="KW-1185">Reference proteome</keyword>
<evidence type="ECO:0000256" key="3">
    <source>
        <dbReference type="ARBA" id="ARBA00022737"/>
    </source>
</evidence>
<dbReference type="GO" id="GO:0000981">
    <property type="term" value="F:DNA-binding transcription factor activity, RNA polymerase II-specific"/>
    <property type="evidence" value="ECO:0007669"/>
    <property type="project" value="TreeGrafter"/>
</dbReference>
<gene>
    <name evidence="10" type="ORF">AWZ03_013281</name>
</gene>
<dbReference type="OrthoDB" id="4748970at2759"/>
<evidence type="ECO:0000256" key="1">
    <source>
        <dbReference type="ARBA" id="ARBA00004123"/>
    </source>
</evidence>
<keyword evidence="2" id="KW-0479">Metal-binding</keyword>
<dbReference type="EMBL" id="LSRL02000612">
    <property type="protein sequence ID" value="TDG40295.1"/>
    <property type="molecule type" value="Genomic_DNA"/>
</dbReference>
<dbReference type="Proteomes" id="UP000295192">
    <property type="component" value="Unassembled WGS sequence"/>
</dbReference>
<sequence length="360" mass="39838">MPRQISVWLRISSISQCSHSSVSRAKVRPFPNHDLCINIWTEPALGSFVPMEFFATGAFQQLYSELDEPAMLGVDCFDQALCQQQPQLDCCYADVNFGNGYEPGGGGGGGMDYYGIITLDGNNNNSNNCNSSCNSSEDQELLFDFGDAEPHVGSASAPPELSEWEQRLLDHFVEIPELIDILPERTPLCTDMCDDFLQESNNNLRLAAPISPAAATTAASASAVAAAMPLQLSHNAAGEKGYLCTFGSCEKLYAKPAHLKAHLRRHLGEKPYACNWPDCSWRFSRSDELARHRRSHSGVKPYKCDYCAKCFARSDHLTKHRKVHERRLLAATRSGKLLPNGPLPQSVYAVRPGRKRKNQL</sequence>
<dbReference type="Gene3D" id="3.30.160.60">
    <property type="entry name" value="Classic Zinc Finger"/>
    <property type="match status" value="3"/>
</dbReference>
<keyword evidence="3" id="KW-0677">Repeat</keyword>